<protein>
    <submittedName>
        <fullName evidence="1">Uncharacterized protein</fullName>
    </submittedName>
</protein>
<sequence length="71" mass="7849">MAILSAMMIIGGRESRKMQRLQGPHVSMLPGEKKIEGAVTAPKGLVVGRTSQFVAWSPKVWWDLEAAWRAT</sequence>
<keyword evidence="2" id="KW-1185">Reference proteome</keyword>
<accession>A0A9D4ZGQ0</accession>
<dbReference type="EMBL" id="JABFUD020000012">
    <property type="protein sequence ID" value="KAI5072161.1"/>
    <property type="molecule type" value="Genomic_DNA"/>
</dbReference>
<organism evidence="1 2">
    <name type="scientific">Adiantum capillus-veneris</name>
    <name type="common">Maidenhair fern</name>
    <dbReference type="NCBI Taxonomy" id="13818"/>
    <lineage>
        <taxon>Eukaryota</taxon>
        <taxon>Viridiplantae</taxon>
        <taxon>Streptophyta</taxon>
        <taxon>Embryophyta</taxon>
        <taxon>Tracheophyta</taxon>
        <taxon>Polypodiopsida</taxon>
        <taxon>Polypodiidae</taxon>
        <taxon>Polypodiales</taxon>
        <taxon>Pteridineae</taxon>
        <taxon>Pteridaceae</taxon>
        <taxon>Vittarioideae</taxon>
        <taxon>Adiantum</taxon>
    </lineage>
</organism>
<gene>
    <name evidence="1" type="ORF">GOP47_0012267</name>
</gene>
<dbReference type="AlphaFoldDB" id="A0A9D4ZGQ0"/>
<name>A0A9D4ZGQ0_ADICA</name>
<proteinExistence type="predicted"/>
<dbReference type="Proteomes" id="UP000886520">
    <property type="component" value="Chromosome 12"/>
</dbReference>
<comment type="caution">
    <text evidence="1">The sequence shown here is derived from an EMBL/GenBank/DDBJ whole genome shotgun (WGS) entry which is preliminary data.</text>
</comment>
<evidence type="ECO:0000313" key="1">
    <source>
        <dbReference type="EMBL" id="KAI5072161.1"/>
    </source>
</evidence>
<evidence type="ECO:0000313" key="2">
    <source>
        <dbReference type="Proteomes" id="UP000886520"/>
    </source>
</evidence>
<reference evidence="1" key="1">
    <citation type="submission" date="2021-01" db="EMBL/GenBank/DDBJ databases">
        <title>Adiantum capillus-veneris genome.</title>
        <authorList>
            <person name="Fang Y."/>
            <person name="Liao Q."/>
        </authorList>
    </citation>
    <scope>NUCLEOTIDE SEQUENCE</scope>
    <source>
        <strain evidence="1">H3</strain>
        <tissue evidence="1">Leaf</tissue>
    </source>
</reference>